<sequence>MVVEDRPEGARIVRHWNERGRAAMLDLVIIIVMVVTFIFPSILTEVMGSSKR</sequence>
<reference evidence="2 3" key="1">
    <citation type="submission" date="2013-05" db="EMBL/GenBank/DDBJ databases">
        <title>The Genome Sequence of Corynebacterium pyruviciproducens 1773O (ATCC BAA-1742).</title>
        <authorList>
            <consortium name="The Broad Institute Genomics Platform"/>
            <person name="Earl A."/>
            <person name="Ward D."/>
            <person name="Feldgarden M."/>
            <person name="Gevers D."/>
            <person name="Tong J."/>
            <person name="Walker B."/>
            <person name="Young S."/>
            <person name="Zeng Q."/>
            <person name="Gargeya S."/>
            <person name="Fitzgerald M."/>
            <person name="Haas B."/>
            <person name="Abouelleil A."/>
            <person name="Allen A.W."/>
            <person name="Alvarado L."/>
            <person name="Arachchi H.M."/>
            <person name="Berlin A.M."/>
            <person name="Chapman S.B."/>
            <person name="Gainer-Dewar J."/>
            <person name="Goldberg J."/>
            <person name="Griggs A."/>
            <person name="Gujja S."/>
            <person name="Hansen M."/>
            <person name="Howarth C."/>
            <person name="Imamovic A."/>
            <person name="Ireland A."/>
            <person name="Larimer J."/>
            <person name="McCowan C."/>
            <person name="Murphy C."/>
            <person name="Pearson M."/>
            <person name="Poon T.W."/>
            <person name="Priest M."/>
            <person name="Roberts A."/>
            <person name="Saif S."/>
            <person name="Shea T."/>
            <person name="Sisk P."/>
            <person name="Sykes S."/>
            <person name="Wortman J."/>
            <person name="Nusbaum C."/>
            <person name="Birren B."/>
        </authorList>
    </citation>
    <scope>NUCLEOTIDE SEQUENCE [LARGE SCALE GENOMIC DNA]</scope>
    <source>
        <strain evidence="2 3">ATCC BAA-1742</strain>
    </source>
</reference>
<dbReference type="HOGENOM" id="CLU_3078906_0_0_11"/>
<dbReference type="PATRIC" id="fig|1125779.3.peg.1266"/>
<dbReference type="STRING" id="1125779.HMPREF1219_01292"/>
<dbReference type="AlphaFoldDB" id="S2Z5A7"/>
<keyword evidence="1" id="KW-0472">Membrane</keyword>
<name>S2Z5A7_9CORY</name>
<dbReference type="Proteomes" id="UP000014408">
    <property type="component" value="Unassembled WGS sequence"/>
</dbReference>
<proteinExistence type="predicted"/>
<feature type="transmembrane region" description="Helical" evidence="1">
    <location>
        <begin position="21"/>
        <end position="43"/>
    </location>
</feature>
<keyword evidence="3" id="KW-1185">Reference proteome</keyword>
<keyword evidence="1" id="KW-1133">Transmembrane helix</keyword>
<gene>
    <name evidence="2" type="ORF">HMPREF1219_01292</name>
</gene>
<dbReference type="EMBL" id="ATBY01000013">
    <property type="protein sequence ID" value="EPD69420.1"/>
    <property type="molecule type" value="Genomic_DNA"/>
</dbReference>
<evidence type="ECO:0000256" key="1">
    <source>
        <dbReference type="SAM" id="Phobius"/>
    </source>
</evidence>
<evidence type="ECO:0000313" key="2">
    <source>
        <dbReference type="EMBL" id="EPD69420.1"/>
    </source>
</evidence>
<evidence type="ECO:0000313" key="3">
    <source>
        <dbReference type="Proteomes" id="UP000014408"/>
    </source>
</evidence>
<protein>
    <submittedName>
        <fullName evidence="2">Uncharacterized protein</fullName>
    </submittedName>
</protein>
<comment type="caution">
    <text evidence="2">The sequence shown here is derived from an EMBL/GenBank/DDBJ whole genome shotgun (WGS) entry which is preliminary data.</text>
</comment>
<organism evidence="2 3">
    <name type="scientific">Corynebacterium pyruviciproducens ATCC BAA-1742</name>
    <dbReference type="NCBI Taxonomy" id="1125779"/>
    <lineage>
        <taxon>Bacteria</taxon>
        <taxon>Bacillati</taxon>
        <taxon>Actinomycetota</taxon>
        <taxon>Actinomycetes</taxon>
        <taxon>Mycobacteriales</taxon>
        <taxon>Corynebacteriaceae</taxon>
        <taxon>Corynebacterium</taxon>
    </lineage>
</organism>
<accession>S2Z5A7</accession>
<keyword evidence="1" id="KW-0812">Transmembrane</keyword>